<dbReference type="Proteomes" id="UP000228503">
    <property type="component" value="Unassembled WGS sequence"/>
</dbReference>
<protein>
    <recommendedName>
        <fullName evidence="5">dTDP-4-dehydrorhamnose 3,5-epimerase</fullName>
    </recommendedName>
</protein>
<dbReference type="EMBL" id="PFOB01000013">
    <property type="protein sequence ID" value="PIZ63817.1"/>
    <property type="molecule type" value="Genomic_DNA"/>
</dbReference>
<evidence type="ECO:0000256" key="2">
    <source>
        <dbReference type="PIRSR" id="PIRSR600888-3"/>
    </source>
</evidence>
<feature type="site" description="Participates in a stacking interaction with the thymidine ring of dTDP-4-oxo-6-deoxyglucose" evidence="2">
    <location>
        <position position="149"/>
    </location>
</feature>
<dbReference type="GO" id="GO:0000271">
    <property type="term" value="P:polysaccharide biosynthetic process"/>
    <property type="evidence" value="ECO:0007669"/>
    <property type="project" value="TreeGrafter"/>
</dbReference>
<dbReference type="Pfam" id="PF00908">
    <property type="entry name" value="dTDP_sugar_isom"/>
    <property type="match status" value="1"/>
</dbReference>
<reference evidence="4" key="1">
    <citation type="submission" date="2017-09" db="EMBL/GenBank/DDBJ databases">
        <title>Depth-based differentiation of microbial function through sediment-hosted aquifers and enrichment of novel symbionts in the deep terrestrial subsurface.</title>
        <authorList>
            <person name="Probst A.J."/>
            <person name="Ladd B."/>
            <person name="Jarett J.K."/>
            <person name="Geller-Mcgrath D.E."/>
            <person name="Sieber C.M.K."/>
            <person name="Emerson J.B."/>
            <person name="Anantharaman K."/>
            <person name="Thomas B.C."/>
            <person name="Malmstrom R."/>
            <person name="Stieglmeier M."/>
            <person name="Klingl A."/>
            <person name="Woyke T."/>
            <person name="Ryan C.M."/>
            <person name="Banfield J.F."/>
        </authorList>
    </citation>
    <scope>NUCLEOTIDE SEQUENCE [LARGE SCALE GENOMIC DNA]</scope>
</reference>
<feature type="active site" description="Proton acceptor" evidence="1">
    <location>
        <position position="74"/>
    </location>
</feature>
<dbReference type="InterPro" id="IPR011051">
    <property type="entry name" value="RmlC_Cupin_sf"/>
</dbReference>
<feature type="active site" description="Proton donor" evidence="1">
    <location>
        <position position="143"/>
    </location>
</feature>
<organism evidence="3 4">
    <name type="scientific">Candidatus Roizmanbacteria bacterium CG_4_10_14_0_2_um_filter_39_13</name>
    <dbReference type="NCBI Taxonomy" id="1974825"/>
    <lineage>
        <taxon>Bacteria</taxon>
        <taxon>Candidatus Roizmaniibacteriota</taxon>
    </lineage>
</organism>
<dbReference type="AlphaFoldDB" id="A0A2M7U174"/>
<gene>
    <name evidence="3" type="ORF">COY16_01050</name>
</gene>
<dbReference type="InterPro" id="IPR000888">
    <property type="entry name" value="RmlC-like"/>
</dbReference>
<dbReference type="GO" id="GO:0005829">
    <property type="term" value="C:cytosol"/>
    <property type="evidence" value="ECO:0007669"/>
    <property type="project" value="TreeGrafter"/>
</dbReference>
<sequence length="197" mass="22132">MQFDLQNAEKIGNGMYKTTIDGLYFVEKSSHEDERGFFSEVGRIPEIEAFSGQIFAIKQINHAQSGKNVVRGIHVEGWNKFIFVTKGRCFCALADLRSNSSTFKTVQTFILGFGESALSGSLYVPMGVGNSYAVLDGPMDYVYLVDRLYADRDTRGDVAISLFDPALNIEWPISKEKMILSDRDRECVTLKEKLDSE</sequence>
<comment type="caution">
    <text evidence="3">The sequence shown here is derived from an EMBL/GenBank/DDBJ whole genome shotgun (WGS) entry which is preliminary data.</text>
</comment>
<name>A0A2M7U174_9BACT</name>
<dbReference type="PANTHER" id="PTHR21047">
    <property type="entry name" value="DTDP-6-DEOXY-D-GLUCOSE-3,5 EPIMERASE"/>
    <property type="match status" value="1"/>
</dbReference>
<evidence type="ECO:0008006" key="5">
    <source>
        <dbReference type="Google" id="ProtNLM"/>
    </source>
</evidence>
<dbReference type="GO" id="GO:0019305">
    <property type="term" value="P:dTDP-rhamnose biosynthetic process"/>
    <property type="evidence" value="ECO:0007669"/>
    <property type="project" value="TreeGrafter"/>
</dbReference>
<evidence type="ECO:0000256" key="1">
    <source>
        <dbReference type="PIRSR" id="PIRSR600888-1"/>
    </source>
</evidence>
<dbReference type="SUPFAM" id="SSF51182">
    <property type="entry name" value="RmlC-like cupins"/>
    <property type="match status" value="1"/>
</dbReference>
<dbReference type="PANTHER" id="PTHR21047:SF2">
    <property type="entry name" value="THYMIDINE DIPHOSPHO-4-KETO-RHAMNOSE 3,5-EPIMERASE"/>
    <property type="match status" value="1"/>
</dbReference>
<evidence type="ECO:0000313" key="4">
    <source>
        <dbReference type="Proteomes" id="UP000228503"/>
    </source>
</evidence>
<dbReference type="GO" id="GO:0008830">
    <property type="term" value="F:dTDP-4-dehydrorhamnose 3,5-epimerase activity"/>
    <property type="evidence" value="ECO:0007669"/>
    <property type="project" value="InterPro"/>
</dbReference>
<dbReference type="InterPro" id="IPR014710">
    <property type="entry name" value="RmlC-like_jellyroll"/>
</dbReference>
<accession>A0A2M7U174</accession>
<proteinExistence type="predicted"/>
<evidence type="ECO:0000313" key="3">
    <source>
        <dbReference type="EMBL" id="PIZ63817.1"/>
    </source>
</evidence>
<dbReference type="Gene3D" id="2.60.120.10">
    <property type="entry name" value="Jelly Rolls"/>
    <property type="match status" value="1"/>
</dbReference>